<dbReference type="SUPFAM" id="SSF51604">
    <property type="entry name" value="Enolase C-terminal domain-like"/>
    <property type="match status" value="1"/>
</dbReference>
<keyword evidence="2" id="KW-0479">Metal-binding</keyword>
<accession>A0ABW5UDP3</accession>
<dbReference type="Pfam" id="PF13378">
    <property type="entry name" value="MR_MLE_C"/>
    <property type="match status" value="1"/>
</dbReference>
<dbReference type="Gene3D" id="3.20.20.120">
    <property type="entry name" value="Enolase-like C-terminal domain"/>
    <property type="match status" value="1"/>
</dbReference>
<dbReference type="InterPro" id="IPR018110">
    <property type="entry name" value="Mandel_Rmase/mucon_lact_enz_CS"/>
</dbReference>
<evidence type="ECO:0000256" key="2">
    <source>
        <dbReference type="ARBA" id="ARBA00022723"/>
    </source>
</evidence>
<sequence>MIKNIVVKDKRYKLDGNAGSDAIHRDPIYSYAVTELLDGSGLKGVGIAFTLGEGNDLVCKAAQYYAEKLKGKDIEDVMAEFGLIFQELSNDQQFRWLGPHKGVVQLALASVTNACYDLWAKHRGVPLWKLLIDLSAEEIVNTLDLSYLEEVLSKAQAVELLTKQLNGKKERSLVLEKGYPGYDTSIGWFNYSDQKVRENCHKAIADGFTAMKLKVGSTDAERDIRRANIVREVAGDDIKVMLDANQQWNLPQAIAICDELKKMNPYWIEEPTHPDDVLAHQILAKSIAPIKLALGEHVPNKVIFKNYLQARAAAFIQVDALRVGGVSEFITISLLAKKYGIPVVPHVGDMGQLHQHLVLFNHISIGHEVLFLEHIPHLQQHFLHPAQIVNGTYITPQEPGSSCDFKQ</sequence>
<evidence type="ECO:0000313" key="6">
    <source>
        <dbReference type="Proteomes" id="UP001597418"/>
    </source>
</evidence>
<evidence type="ECO:0000256" key="3">
    <source>
        <dbReference type="ARBA" id="ARBA00022842"/>
    </source>
</evidence>
<proteinExistence type="predicted"/>
<organism evidence="5 6">
    <name type="scientific">Sphingobacterium populi</name>
    <dbReference type="NCBI Taxonomy" id="1812824"/>
    <lineage>
        <taxon>Bacteria</taxon>
        <taxon>Pseudomonadati</taxon>
        <taxon>Bacteroidota</taxon>
        <taxon>Sphingobacteriia</taxon>
        <taxon>Sphingobacteriales</taxon>
        <taxon>Sphingobacteriaceae</taxon>
        <taxon>Sphingobacterium</taxon>
    </lineage>
</organism>
<name>A0ABW5UDP3_9SPHI</name>
<dbReference type="PANTHER" id="PTHR13794">
    <property type="entry name" value="ENOLASE SUPERFAMILY, MANDELATE RACEMASE"/>
    <property type="match status" value="1"/>
</dbReference>
<gene>
    <name evidence="5" type="ORF">ACFSQ6_11665</name>
</gene>
<dbReference type="SFLD" id="SFLDS00001">
    <property type="entry name" value="Enolase"/>
    <property type="match status" value="1"/>
</dbReference>
<keyword evidence="3" id="KW-0460">Magnesium</keyword>
<comment type="caution">
    <text evidence="5">The sequence shown here is derived from an EMBL/GenBank/DDBJ whole genome shotgun (WGS) entry which is preliminary data.</text>
</comment>
<evidence type="ECO:0000256" key="1">
    <source>
        <dbReference type="ARBA" id="ARBA00001946"/>
    </source>
</evidence>
<dbReference type="SMART" id="SM00922">
    <property type="entry name" value="MR_MLE"/>
    <property type="match status" value="1"/>
</dbReference>
<protein>
    <submittedName>
        <fullName evidence="5">Enolase C-terminal domain-like protein</fullName>
    </submittedName>
</protein>
<comment type="cofactor">
    <cofactor evidence="1">
        <name>Mg(2+)</name>
        <dbReference type="ChEBI" id="CHEBI:18420"/>
    </cofactor>
</comment>
<evidence type="ECO:0000259" key="4">
    <source>
        <dbReference type="SMART" id="SM00922"/>
    </source>
</evidence>
<dbReference type="SFLD" id="SFLDG00179">
    <property type="entry name" value="mandelate_racemase"/>
    <property type="match status" value="1"/>
</dbReference>
<dbReference type="PANTHER" id="PTHR13794:SF58">
    <property type="entry name" value="MITOCHONDRIAL ENOLASE SUPERFAMILY MEMBER 1"/>
    <property type="match status" value="1"/>
</dbReference>
<dbReference type="InterPro" id="IPR036849">
    <property type="entry name" value="Enolase-like_C_sf"/>
</dbReference>
<feature type="domain" description="Mandelate racemase/muconate lactonizing enzyme C-terminal" evidence="4">
    <location>
        <begin position="193"/>
        <end position="290"/>
    </location>
</feature>
<dbReference type="Proteomes" id="UP001597418">
    <property type="component" value="Unassembled WGS sequence"/>
</dbReference>
<dbReference type="RefSeq" id="WP_066750629.1">
    <property type="nucleotide sequence ID" value="NZ_JBHUMB010000014.1"/>
</dbReference>
<evidence type="ECO:0000313" key="5">
    <source>
        <dbReference type="EMBL" id="MFD2744048.1"/>
    </source>
</evidence>
<dbReference type="PROSITE" id="PS00909">
    <property type="entry name" value="MR_MLE_2"/>
    <property type="match status" value="1"/>
</dbReference>
<dbReference type="Gene3D" id="3.30.390.10">
    <property type="entry name" value="Enolase-like, N-terminal domain"/>
    <property type="match status" value="1"/>
</dbReference>
<dbReference type="InterPro" id="IPR029017">
    <property type="entry name" value="Enolase-like_N"/>
</dbReference>
<keyword evidence="6" id="KW-1185">Reference proteome</keyword>
<dbReference type="InterPro" id="IPR046945">
    <property type="entry name" value="RHMD-like"/>
</dbReference>
<dbReference type="InterPro" id="IPR029065">
    <property type="entry name" value="Enolase_C-like"/>
</dbReference>
<dbReference type="InterPro" id="IPR013342">
    <property type="entry name" value="Mandelate_racemase_C"/>
</dbReference>
<dbReference type="EMBL" id="JBHUMB010000014">
    <property type="protein sequence ID" value="MFD2744048.1"/>
    <property type="molecule type" value="Genomic_DNA"/>
</dbReference>
<dbReference type="SUPFAM" id="SSF54826">
    <property type="entry name" value="Enolase N-terminal domain-like"/>
    <property type="match status" value="1"/>
</dbReference>
<reference evidence="6" key="1">
    <citation type="journal article" date="2019" name="Int. J. Syst. Evol. Microbiol.">
        <title>The Global Catalogue of Microorganisms (GCM) 10K type strain sequencing project: providing services to taxonomists for standard genome sequencing and annotation.</title>
        <authorList>
            <consortium name="The Broad Institute Genomics Platform"/>
            <consortium name="The Broad Institute Genome Sequencing Center for Infectious Disease"/>
            <person name="Wu L."/>
            <person name="Ma J."/>
        </authorList>
    </citation>
    <scope>NUCLEOTIDE SEQUENCE [LARGE SCALE GENOMIC DNA]</scope>
    <source>
        <strain evidence="6">KCTC 42247</strain>
    </source>
</reference>